<dbReference type="GO" id="GO:0022857">
    <property type="term" value="F:transmembrane transporter activity"/>
    <property type="evidence" value="ECO:0007669"/>
    <property type="project" value="InterPro"/>
</dbReference>
<feature type="transmembrane region" description="Helical" evidence="5">
    <location>
        <begin position="50"/>
        <end position="70"/>
    </location>
</feature>
<dbReference type="Proteomes" id="UP001151582">
    <property type="component" value="Unassembled WGS sequence"/>
</dbReference>
<protein>
    <recommendedName>
        <fullName evidence="8">Major facilitator superfamily domain-containing protein</fullName>
    </recommendedName>
</protein>
<dbReference type="InterPro" id="IPR011701">
    <property type="entry name" value="MFS"/>
</dbReference>
<evidence type="ECO:0000313" key="6">
    <source>
        <dbReference type="EMBL" id="KAJ1981546.1"/>
    </source>
</evidence>
<proteinExistence type="predicted"/>
<evidence type="ECO:0008006" key="8">
    <source>
        <dbReference type="Google" id="ProtNLM"/>
    </source>
</evidence>
<keyword evidence="7" id="KW-1185">Reference proteome</keyword>
<dbReference type="PANTHER" id="PTHR23294:SF59">
    <property type="entry name" value="UNC93-LIKE PROTEIN C922.05C"/>
    <property type="match status" value="1"/>
</dbReference>
<feature type="transmembrane region" description="Helical" evidence="5">
    <location>
        <begin position="136"/>
        <end position="157"/>
    </location>
</feature>
<feature type="transmembrane region" description="Helical" evidence="5">
    <location>
        <begin position="394"/>
        <end position="412"/>
    </location>
</feature>
<evidence type="ECO:0000256" key="4">
    <source>
        <dbReference type="ARBA" id="ARBA00023136"/>
    </source>
</evidence>
<feature type="transmembrane region" description="Helical" evidence="5">
    <location>
        <begin position="77"/>
        <end position="96"/>
    </location>
</feature>
<feature type="transmembrane region" description="Helical" evidence="5">
    <location>
        <begin position="102"/>
        <end position="124"/>
    </location>
</feature>
<evidence type="ECO:0000256" key="1">
    <source>
        <dbReference type="ARBA" id="ARBA00004141"/>
    </source>
</evidence>
<dbReference type="PANTHER" id="PTHR23294">
    <property type="entry name" value="ET TRANSLATION PRODUCT-RELATED"/>
    <property type="match status" value="1"/>
</dbReference>
<feature type="transmembrane region" description="Helical" evidence="5">
    <location>
        <begin position="12"/>
        <end position="30"/>
    </location>
</feature>
<feature type="transmembrane region" description="Helical" evidence="5">
    <location>
        <begin position="359"/>
        <end position="382"/>
    </location>
</feature>
<evidence type="ECO:0000313" key="7">
    <source>
        <dbReference type="Proteomes" id="UP001151582"/>
    </source>
</evidence>
<feature type="transmembrane region" description="Helical" evidence="5">
    <location>
        <begin position="316"/>
        <end position="339"/>
    </location>
</feature>
<dbReference type="SUPFAM" id="SSF103473">
    <property type="entry name" value="MFS general substrate transporter"/>
    <property type="match status" value="1"/>
</dbReference>
<comment type="caution">
    <text evidence="6">The sequence shown here is derived from an EMBL/GenBank/DDBJ whole genome shotgun (WGS) entry which is preliminary data.</text>
</comment>
<evidence type="ECO:0000256" key="5">
    <source>
        <dbReference type="SAM" id="Phobius"/>
    </source>
</evidence>
<sequence length="474" mass="50615">MKLSLYHSQTQVWVMSLVFFFTAGSYYTLTGMGGGGLDASDSSVSSNANTALYVSAAVMGLAAGSVNNVLGPRLSCLIGGVTVGLYIASLMSYSIIHSSAVVIVAGAIMGLGQALLSTAGGAVTSGYPSPAKKGQAAAIYLCLFNLSGVIGGVIPFITHFSEVHSANGSAIADSVEASKSSSIATFMAFLGLVGFGCLTSLLLMPPGRLIRDDGFPVTICKPEHGKPSKGLQALVHEVTGIRSILKLPKTWVAAPMFLSITCYYAYQFNGFNLELFNARTRGLNNVCYRLFAIGTSVAVGRFMDSNRLSKLRRLQCIVAVLAVINVATWLGALFVQRAFKSGSDGYRNIDVTDPTYRYLWLIFSGWGVLDASLNVLGLWIVACLSSDATESSRYAGFLAAMQFLSSAIYWQMDAQKLNNYIFLALTFAIIMVGLTSAFATGFWIKAQDDLQLKEKQLDTASQESSLTFEDTSSL</sequence>
<dbReference type="GO" id="GO:0016020">
    <property type="term" value="C:membrane"/>
    <property type="evidence" value="ECO:0007669"/>
    <property type="project" value="UniProtKB-SubCell"/>
</dbReference>
<evidence type="ECO:0000256" key="3">
    <source>
        <dbReference type="ARBA" id="ARBA00022989"/>
    </source>
</evidence>
<reference evidence="6" key="1">
    <citation type="submission" date="2022-07" db="EMBL/GenBank/DDBJ databases">
        <title>Phylogenomic reconstructions and comparative analyses of Kickxellomycotina fungi.</title>
        <authorList>
            <person name="Reynolds N.K."/>
            <person name="Stajich J.E."/>
            <person name="Barry K."/>
            <person name="Grigoriev I.V."/>
            <person name="Crous P."/>
            <person name="Smith M.E."/>
        </authorList>
    </citation>
    <scope>NUCLEOTIDE SEQUENCE</scope>
    <source>
        <strain evidence="6">RSA 567</strain>
    </source>
</reference>
<dbReference type="AlphaFoldDB" id="A0A9W8E9P8"/>
<dbReference type="Pfam" id="PF07690">
    <property type="entry name" value="MFS_1"/>
    <property type="match status" value="1"/>
</dbReference>
<dbReference type="EMBL" id="JANBQB010000121">
    <property type="protein sequence ID" value="KAJ1981546.1"/>
    <property type="molecule type" value="Genomic_DNA"/>
</dbReference>
<accession>A0A9W8E9P8</accession>
<evidence type="ECO:0000256" key="2">
    <source>
        <dbReference type="ARBA" id="ARBA00022692"/>
    </source>
</evidence>
<dbReference type="OrthoDB" id="196103at2759"/>
<dbReference type="Gene3D" id="1.20.1250.20">
    <property type="entry name" value="MFS general substrate transporter like domains"/>
    <property type="match status" value="1"/>
</dbReference>
<keyword evidence="2 5" id="KW-0812">Transmembrane</keyword>
<dbReference type="InterPro" id="IPR036259">
    <property type="entry name" value="MFS_trans_sf"/>
</dbReference>
<comment type="subcellular location">
    <subcellularLocation>
        <location evidence="1">Membrane</location>
        <topology evidence="1">Multi-pass membrane protein</topology>
    </subcellularLocation>
</comment>
<keyword evidence="3 5" id="KW-1133">Transmembrane helix</keyword>
<dbReference type="InterPro" id="IPR051617">
    <property type="entry name" value="UNC-93-like_regulator"/>
</dbReference>
<gene>
    <name evidence="6" type="ORF">H4R34_002032</name>
</gene>
<feature type="transmembrane region" description="Helical" evidence="5">
    <location>
        <begin position="418"/>
        <end position="444"/>
    </location>
</feature>
<organism evidence="6 7">
    <name type="scientific">Dimargaris verticillata</name>
    <dbReference type="NCBI Taxonomy" id="2761393"/>
    <lineage>
        <taxon>Eukaryota</taxon>
        <taxon>Fungi</taxon>
        <taxon>Fungi incertae sedis</taxon>
        <taxon>Zoopagomycota</taxon>
        <taxon>Kickxellomycotina</taxon>
        <taxon>Dimargaritomycetes</taxon>
        <taxon>Dimargaritales</taxon>
        <taxon>Dimargaritaceae</taxon>
        <taxon>Dimargaris</taxon>
    </lineage>
</organism>
<feature type="transmembrane region" description="Helical" evidence="5">
    <location>
        <begin position="183"/>
        <end position="203"/>
    </location>
</feature>
<name>A0A9W8E9P8_9FUNG</name>
<keyword evidence="4 5" id="KW-0472">Membrane</keyword>